<feature type="transmembrane region" description="Helical" evidence="6">
    <location>
        <begin position="365"/>
        <end position="385"/>
    </location>
</feature>
<dbReference type="Proteomes" id="UP000094936">
    <property type="component" value="Unassembled WGS sequence"/>
</dbReference>
<feature type="chain" id="PRO_5008672923" evidence="7">
    <location>
        <begin position="26"/>
        <end position="397"/>
    </location>
</feature>
<evidence type="ECO:0000256" key="7">
    <source>
        <dbReference type="SAM" id="SignalP"/>
    </source>
</evidence>
<dbReference type="AlphaFoldDB" id="A0A1C3EA89"/>
<name>A0A1C3EA89_9GAMM</name>
<keyword evidence="10" id="KW-1185">Reference proteome</keyword>
<gene>
    <name evidence="9" type="ORF">A8L45_21040</name>
</gene>
<accession>A0A1C3EA89</accession>
<protein>
    <submittedName>
        <fullName evidence="9">MFS transporter</fullName>
    </submittedName>
</protein>
<keyword evidence="7" id="KW-0732">Signal</keyword>
<dbReference type="InterPro" id="IPR020846">
    <property type="entry name" value="MFS_dom"/>
</dbReference>
<dbReference type="GO" id="GO:0005886">
    <property type="term" value="C:plasma membrane"/>
    <property type="evidence" value="ECO:0007669"/>
    <property type="project" value="TreeGrafter"/>
</dbReference>
<dbReference type="STRING" id="1080227.A8L45_21040"/>
<feature type="transmembrane region" description="Helical" evidence="6">
    <location>
        <begin position="72"/>
        <end position="91"/>
    </location>
</feature>
<proteinExistence type="predicted"/>
<comment type="caution">
    <text evidence="9">The sequence shown here is derived from an EMBL/GenBank/DDBJ whole genome shotgun (WGS) entry which is preliminary data.</text>
</comment>
<dbReference type="PANTHER" id="PTHR23502">
    <property type="entry name" value="MAJOR FACILITATOR SUPERFAMILY"/>
    <property type="match status" value="1"/>
</dbReference>
<feature type="transmembrane region" description="Helical" evidence="6">
    <location>
        <begin position="130"/>
        <end position="152"/>
    </location>
</feature>
<evidence type="ECO:0000256" key="5">
    <source>
        <dbReference type="ARBA" id="ARBA00023136"/>
    </source>
</evidence>
<reference evidence="9 10" key="1">
    <citation type="submission" date="2016-05" db="EMBL/GenBank/DDBJ databases">
        <title>Genomic Taxonomy of the Vibrionaceae.</title>
        <authorList>
            <person name="Gomez-Gil B."/>
            <person name="Enciso-Ibarra J."/>
        </authorList>
    </citation>
    <scope>NUCLEOTIDE SEQUENCE [LARGE SCALE GENOMIC DNA]</scope>
    <source>
        <strain evidence="9 10">CAIM 1920</strain>
    </source>
</reference>
<dbReference type="InterPro" id="IPR036259">
    <property type="entry name" value="MFS_trans_sf"/>
</dbReference>
<dbReference type="EMBL" id="LYBM01000058">
    <property type="protein sequence ID" value="ODA30129.1"/>
    <property type="molecule type" value="Genomic_DNA"/>
</dbReference>
<feature type="transmembrane region" description="Helical" evidence="6">
    <location>
        <begin position="246"/>
        <end position="264"/>
    </location>
</feature>
<feature type="transmembrane region" description="Helical" evidence="6">
    <location>
        <begin position="276"/>
        <end position="297"/>
    </location>
</feature>
<dbReference type="OrthoDB" id="9812221at2"/>
<feature type="transmembrane region" description="Helical" evidence="6">
    <location>
        <begin position="303"/>
        <end position="330"/>
    </location>
</feature>
<evidence type="ECO:0000313" key="9">
    <source>
        <dbReference type="EMBL" id="ODA30129.1"/>
    </source>
</evidence>
<dbReference type="PANTHER" id="PTHR23502:SF132">
    <property type="entry name" value="POLYAMINE TRANSPORTER 2-RELATED"/>
    <property type="match status" value="1"/>
</dbReference>
<evidence type="ECO:0000256" key="4">
    <source>
        <dbReference type="ARBA" id="ARBA00022989"/>
    </source>
</evidence>
<feature type="signal peptide" evidence="7">
    <location>
        <begin position="1"/>
        <end position="25"/>
    </location>
</feature>
<comment type="subcellular location">
    <subcellularLocation>
        <location evidence="1">Membrane</location>
        <topology evidence="1">Multi-pass membrane protein</topology>
    </subcellularLocation>
</comment>
<feature type="transmembrane region" description="Helical" evidence="6">
    <location>
        <begin position="339"/>
        <end position="359"/>
    </location>
</feature>
<keyword evidence="5 6" id="KW-0472">Membrane</keyword>
<keyword evidence="4 6" id="KW-1133">Transmembrane helix</keyword>
<sequence>MSKSKLIFVSLLMATSYFFSSSMYAPGLPTIQASLETTAAMAQLSVSYFFIAVAVSLLLCGGLCERFGRHPVAKVSAAIFVIGSAICLFAGSIEVLIAGRIVQGLGVGGLFLLCRTVLQDSFSKQEMLSVLAWYGVLFMVIPGLAPVIGSYIDAIFGWRGNFVFMFLLSLMIFVFVTWGMKETRQQGHKASLTVKNALSDYWMIASHPRFISYLLLMICANSGFMAYQVTGSYIAKDLFSLSTESFGLSSTVLVVCSVASRIIFSRFMMNRVTENQTLAIGCGLQIMGFVVAVLSGYQANFSLLVAGFAIFAFGSGLVTTVAAATALYLFPDHKGQSGAVYGALQMAGVFAVTFVLSLLSESLVTLIEVLGVMTVVSVFACVYLLRPESDQSALSYQ</sequence>
<dbReference type="Gene3D" id="1.20.1720.10">
    <property type="entry name" value="Multidrug resistance protein D"/>
    <property type="match status" value="1"/>
</dbReference>
<evidence type="ECO:0000313" key="10">
    <source>
        <dbReference type="Proteomes" id="UP000094936"/>
    </source>
</evidence>
<feature type="transmembrane region" description="Helical" evidence="6">
    <location>
        <begin position="158"/>
        <end position="179"/>
    </location>
</feature>
<feature type="transmembrane region" description="Helical" evidence="6">
    <location>
        <begin position="210"/>
        <end position="234"/>
    </location>
</feature>
<feature type="domain" description="Major facilitator superfamily (MFS) profile" evidence="8">
    <location>
        <begin position="6"/>
        <end position="389"/>
    </location>
</feature>
<feature type="transmembrane region" description="Helical" evidence="6">
    <location>
        <begin position="97"/>
        <end position="118"/>
    </location>
</feature>
<dbReference type="Pfam" id="PF07690">
    <property type="entry name" value="MFS_1"/>
    <property type="match status" value="1"/>
</dbReference>
<evidence type="ECO:0000256" key="2">
    <source>
        <dbReference type="ARBA" id="ARBA00022448"/>
    </source>
</evidence>
<organism evidence="9 10">
    <name type="scientific">Veronia pacifica</name>
    <dbReference type="NCBI Taxonomy" id="1080227"/>
    <lineage>
        <taxon>Bacteria</taxon>
        <taxon>Pseudomonadati</taxon>
        <taxon>Pseudomonadota</taxon>
        <taxon>Gammaproteobacteria</taxon>
        <taxon>Vibrionales</taxon>
        <taxon>Vibrionaceae</taxon>
        <taxon>Veronia</taxon>
    </lineage>
</organism>
<feature type="transmembrane region" description="Helical" evidence="6">
    <location>
        <begin position="37"/>
        <end position="60"/>
    </location>
</feature>
<dbReference type="RefSeq" id="WP_068905323.1">
    <property type="nucleotide sequence ID" value="NZ_JBHUIF010000009.1"/>
</dbReference>
<dbReference type="InterPro" id="IPR011701">
    <property type="entry name" value="MFS"/>
</dbReference>
<keyword evidence="2" id="KW-0813">Transport</keyword>
<dbReference type="GO" id="GO:1990961">
    <property type="term" value="P:xenobiotic detoxification by transmembrane export across the plasma membrane"/>
    <property type="evidence" value="ECO:0007669"/>
    <property type="project" value="TreeGrafter"/>
</dbReference>
<evidence type="ECO:0000256" key="3">
    <source>
        <dbReference type="ARBA" id="ARBA00022692"/>
    </source>
</evidence>
<evidence type="ECO:0000256" key="1">
    <source>
        <dbReference type="ARBA" id="ARBA00004141"/>
    </source>
</evidence>
<dbReference type="GO" id="GO:0022857">
    <property type="term" value="F:transmembrane transporter activity"/>
    <property type="evidence" value="ECO:0007669"/>
    <property type="project" value="InterPro"/>
</dbReference>
<keyword evidence="3 6" id="KW-0812">Transmembrane</keyword>
<dbReference type="PROSITE" id="PS50850">
    <property type="entry name" value="MFS"/>
    <property type="match status" value="1"/>
</dbReference>
<evidence type="ECO:0000256" key="6">
    <source>
        <dbReference type="SAM" id="Phobius"/>
    </source>
</evidence>
<evidence type="ECO:0000259" key="8">
    <source>
        <dbReference type="PROSITE" id="PS50850"/>
    </source>
</evidence>
<dbReference type="SUPFAM" id="SSF103473">
    <property type="entry name" value="MFS general substrate transporter"/>
    <property type="match status" value="1"/>
</dbReference>